<sequence>MVKKILNAGKNQKIRVNLTFIKKIKVSWILITGGSGFVGKKLADCLIKKKNEVYVLDRFSNETCKSEINFITGDIRSKDLDLQEYDIIYHLASVLHPISKDSEESAWDINVNGTKNILEKLNKNQHIIFSSSSHVYDITKNEKHKEDEKLKPWNFYGLTKMIGENMVEYYSHINGFSSGILRFFNIYGTGQVSGNRGYLIPDIIEKYKTQKVIDVLNPDGEIDMVFIDDLIELLVVGKGIQGVYNVGYGKANKISEVYKIVKKELNANPKEILKQSKGYSLLSDTERIKNELGWNAKTTLEEGLKKTIEWHNLKN</sequence>
<organism evidence="3 4">
    <name type="scientific">Huberarchaeum crystalense</name>
    <dbReference type="NCBI Taxonomy" id="2014257"/>
    <lineage>
        <taxon>Archaea</taxon>
        <taxon>Candidatus Huberarchaeota</taxon>
        <taxon>Candidatus Huberarchaeia</taxon>
        <taxon>Candidatus Huberarchaeales</taxon>
        <taxon>Candidatus Huberarchaeaceae</taxon>
        <taxon>Candidatus Huberarchaeum</taxon>
    </lineage>
</organism>
<evidence type="ECO:0000256" key="1">
    <source>
        <dbReference type="ARBA" id="ARBA00007637"/>
    </source>
</evidence>
<reference evidence="4" key="1">
    <citation type="submission" date="2017-09" db="EMBL/GenBank/DDBJ databases">
        <title>Depth-based differentiation of microbial function through sediment-hosted aquifers and enrichment of novel symbionts in the deep terrestrial subsurface.</title>
        <authorList>
            <person name="Probst A.J."/>
            <person name="Ladd B."/>
            <person name="Jarett J.K."/>
            <person name="Geller-Mcgrath D.E."/>
            <person name="Sieber C.M.K."/>
            <person name="Emerson J.B."/>
            <person name="Anantharaman K."/>
            <person name="Thomas B.C."/>
            <person name="Malmstrom R."/>
            <person name="Stieglmeier M."/>
            <person name="Klingl A."/>
            <person name="Woyke T."/>
            <person name="Ryan C.M."/>
            <person name="Banfield J.F."/>
        </authorList>
    </citation>
    <scope>NUCLEOTIDE SEQUENCE [LARGE SCALE GENOMIC DNA]</scope>
</reference>
<proteinExistence type="inferred from homology"/>
<dbReference type="Gene3D" id="3.40.50.720">
    <property type="entry name" value="NAD(P)-binding Rossmann-like Domain"/>
    <property type="match status" value="1"/>
</dbReference>
<dbReference type="EMBL" id="PEUT01000010">
    <property type="protein sequence ID" value="PIV13882.1"/>
    <property type="molecule type" value="Genomic_DNA"/>
</dbReference>
<evidence type="ECO:0000313" key="4">
    <source>
        <dbReference type="Proteomes" id="UP000230713"/>
    </source>
</evidence>
<feature type="domain" description="NAD-dependent epimerase/dehydratase" evidence="2">
    <location>
        <begin position="29"/>
        <end position="236"/>
    </location>
</feature>
<dbReference type="AlphaFoldDB" id="A0A2H9M2T1"/>
<evidence type="ECO:0000313" key="3">
    <source>
        <dbReference type="EMBL" id="PIV13882.1"/>
    </source>
</evidence>
<dbReference type="InterPro" id="IPR036291">
    <property type="entry name" value="NAD(P)-bd_dom_sf"/>
</dbReference>
<gene>
    <name evidence="3" type="ORF">COS45_00535</name>
</gene>
<dbReference type="PANTHER" id="PTHR43000">
    <property type="entry name" value="DTDP-D-GLUCOSE 4,6-DEHYDRATASE-RELATED"/>
    <property type="match status" value="1"/>
</dbReference>
<protein>
    <recommendedName>
        <fullName evidence="2">NAD-dependent epimerase/dehydratase domain-containing protein</fullName>
    </recommendedName>
</protein>
<dbReference type="Proteomes" id="UP000230713">
    <property type="component" value="Unassembled WGS sequence"/>
</dbReference>
<accession>A0A2H9M2T1</accession>
<dbReference type="SUPFAM" id="SSF51735">
    <property type="entry name" value="NAD(P)-binding Rossmann-fold domains"/>
    <property type="match status" value="1"/>
</dbReference>
<evidence type="ECO:0000259" key="2">
    <source>
        <dbReference type="Pfam" id="PF01370"/>
    </source>
</evidence>
<comment type="similarity">
    <text evidence="1">Belongs to the NAD(P)-dependent epimerase/dehydratase family.</text>
</comment>
<name>A0A2H9M2T1_HUBC1</name>
<dbReference type="Pfam" id="PF01370">
    <property type="entry name" value="Epimerase"/>
    <property type="match status" value="1"/>
</dbReference>
<comment type="caution">
    <text evidence="3">The sequence shown here is derived from an EMBL/GenBank/DDBJ whole genome shotgun (WGS) entry which is preliminary data.</text>
</comment>
<dbReference type="InterPro" id="IPR001509">
    <property type="entry name" value="Epimerase_deHydtase"/>
</dbReference>